<sequence length="62" mass="7163">MGEVIHLCPRPDAREREAYDAFRASLQRAQSSGRLVDMRVAVEAFDAWMAVSRELENERGRR</sequence>
<dbReference type="KEGG" id="mno:Mnod_3563"/>
<dbReference type="Proteomes" id="UP000008207">
    <property type="component" value="Chromosome"/>
</dbReference>
<dbReference type="AlphaFoldDB" id="B8INV7"/>
<protein>
    <submittedName>
        <fullName evidence="1">Uncharacterized protein</fullName>
    </submittedName>
</protein>
<dbReference type="RefSeq" id="WP_015930131.1">
    <property type="nucleotide sequence ID" value="NC_011894.1"/>
</dbReference>
<dbReference type="HOGENOM" id="CLU_2899068_0_0_5"/>
<name>B8INV7_METNO</name>
<dbReference type="OrthoDB" id="9920750at2"/>
<keyword evidence="2" id="KW-1185">Reference proteome</keyword>
<organism evidence="1 2">
    <name type="scientific">Methylobacterium nodulans (strain LMG 21967 / CNCM I-2342 / ORS 2060)</name>
    <dbReference type="NCBI Taxonomy" id="460265"/>
    <lineage>
        <taxon>Bacteria</taxon>
        <taxon>Pseudomonadati</taxon>
        <taxon>Pseudomonadota</taxon>
        <taxon>Alphaproteobacteria</taxon>
        <taxon>Hyphomicrobiales</taxon>
        <taxon>Methylobacteriaceae</taxon>
        <taxon>Methylobacterium</taxon>
    </lineage>
</organism>
<accession>B8INV7</accession>
<evidence type="ECO:0000313" key="1">
    <source>
        <dbReference type="EMBL" id="ACL58473.1"/>
    </source>
</evidence>
<proteinExistence type="predicted"/>
<gene>
    <name evidence="1" type="ordered locus">Mnod_3563</name>
</gene>
<evidence type="ECO:0000313" key="2">
    <source>
        <dbReference type="Proteomes" id="UP000008207"/>
    </source>
</evidence>
<dbReference type="eggNOG" id="ENOG5030XRD">
    <property type="taxonomic scope" value="Bacteria"/>
</dbReference>
<reference evidence="1 2" key="1">
    <citation type="submission" date="2009-01" db="EMBL/GenBank/DDBJ databases">
        <title>Complete sequence of chromosome of Methylobacterium nodulans ORS 2060.</title>
        <authorList>
            <consortium name="US DOE Joint Genome Institute"/>
            <person name="Lucas S."/>
            <person name="Copeland A."/>
            <person name="Lapidus A."/>
            <person name="Glavina del Rio T."/>
            <person name="Dalin E."/>
            <person name="Tice H."/>
            <person name="Bruce D."/>
            <person name="Goodwin L."/>
            <person name="Pitluck S."/>
            <person name="Sims D."/>
            <person name="Brettin T."/>
            <person name="Detter J.C."/>
            <person name="Han C."/>
            <person name="Larimer F."/>
            <person name="Land M."/>
            <person name="Hauser L."/>
            <person name="Kyrpides N."/>
            <person name="Ivanova N."/>
            <person name="Marx C.J."/>
            <person name="Richardson P."/>
        </authorList>
    </citation>
    <scope>NUCLEOTIDE SEQUENCE [LARGE SCALE GENOMIC DNA]</scope>
    <source>
        <strain evidence="2">LMG 21967 / CNCM I-2342 / ORS 2060</strain>
    </source>
</reference>
<dbReference type="EMBL" id="CP001349">
    <property type="protein sequence ID" value="ACL58473.1"/>
    <property type="molecule type" value="Genomic_DNA"/>
</dbReference>
<dbReference type="STRING" id="460265.Mnod_3563"/>